<keyword evidence="2" id="KW-1185">Reference proteome</keyword>
<evidence type="ECO:0000313" key="2">
    <source>
        <dbReference type="Proteomes" id="UP000028680"/>
    </source>
</evidence>
<dbReference type="AlphaFoldDB" id="A0AAN0VHD4"/>
<protein>
    <submittedName>
        <fullName evidence="1">Uncharacterized protein</fullName>
    </submittedName>
</protein>
<sequence length="134" mass="14998">MRFLWMLLPLLACNTPSFEFSGVPAQRVIVGKSVFDVRMVGDRAEAIRINREWAPSLNYTAARFARAFEAASGCKLRPYSMQGDQVVMQARLKCDIPRRSNPLPQRRSLDCSIFETTPGVMICDEIYPVAVPGG</sequence>
<organism evidence="1 2">
    <name type="scientific">Planktomarina temperata RCA23</name>
    <dbReference type="NCBI Taxonomy" id="666509"/>
    <lineage>
        <taxon>Bacteria</taxon>
        <taxon>Pseudomonadati</taxon>
        <taxon>Pseudomonadota</taxon>
        <taxon>Alphaproteobacteria</taxon>
        <taxon>Rhodobacterales</taxon>
        <taxon>Paracoccaceae</taxon>
        <taxon>Planktomarina</taxon>
    </lineage>
</organism>
<dbReference type="Proteomes" id="UP000028680">
    <property type="component" value="Chromosome"/>
</dbReference>
<dbReference type="KEGG" id="ptp:RCA23_c03670"/>
<name>A0AAN0VHD4_9RHOB</name>
<proteinExistence type="predicted"/>
<reference evidence="1 2" key="1">
    <citation type="journal article" date="2014" name="ISME J.">
        <title>Adaptation of an abundant Roseobacter RCA organism to pelagic systems revealed by genomic and transcriptomic analyses.</title>
        <authorList>
            <person name="Voget S."/>
            <person name="Wemheuer B."/>
            <person name="Brinkhoff T."/>
            <person name="Vollmers J."/>
            <person name="Dietrich S."/>
            <person name="Giebel H.A."/>
            <person name="Beardsley C."/>
            <person name="Sardemann C."/>
            <person name="Bakenhus I."/>
            <person name="Billerbeck S."/>
            <person name="Daniel R."/>
            <person name="Simon M."/>
        </authorList>
    </citation>
    <scope>NUCLEOTIDE SEQUENCE [LARGE SCALE GENOMIC DNA]</scope>
    <source>
        <strain evidence="1 2">RCA23</strain>
    </source>
</reference>
<dbReference type="EMBL" id="CP003984">
    <property type="protein sequence ID" value="AII85929.1"/>
    <property type="molecule type" value="Genomic_DNA"/>
</dbReference>
<accession>A0AAN0VHD4</accession>
<evidence type="ECO:0000313" key="1">
    <source>
        <dbReference type="EMBL" id="AII85929.1"/>
    </source>
</evidence>
<gene>
    <name evidence="1" type="ORF">RCA23_c03670</name>
</gene>
<dbReference type="RefSeq" id="WP_052376978.1">
    <property type="nucleotide sequence ID" value="NZ_CP003984.1"/>
</dbReference>